<dbReference type="PANTHER" id="PTHR32039">
    <property type="entry name" value="MAGNESIUM-CHELATASE SUBUNIT CHLI"/>
    <property type="match status" value="1"/>
</dbReference>
<accession>A0A5C6FXC4</accession>
<dbReference type="PRINTS" id="PR01657">
    <property type="entry name" value="MCMFAMILY"/>
</dbReference>
<dbReference type="Gene3D" id="3.40.50.300">
    <property type="entry name" value="P-loop containing nucleotide triphosphate hydrolases"/>
    <property type="match status" value="1"/>
</dbReference>
<evidence type="ECO:0000313" key="5">
    <source>
        <dbReference type="EMBL" id="TWU67657.1"/>
    </source>
</evidence>
<comment type="caution">
    <text evidence="5">The sequence shown here is derived from an EMBL/GenBank/DDBJ whole genome shotgun (WGS) entry which is preliminary data.</text>
</comment>
<evidence type="ECO:0000256" key="2">
    <source>
        <dbReference type="ARBA" id="ARBA00022741"/>
    </source>
</evidence>
<protein>
    <submittedName>
        <fullName evidence="5">Competence protein ComM</fullName>
    </submittedName>
</protein>
<reference evidence="5 6" key="1">
    <citation type="submission" date="2019-02" db="EMBL/GenBank/DDBJ databases">
        <title>Deep-cultivation of Planctomycetes and their phenomic and genomic characterization uncovers novel biology.</title>
        <authorList>
            <person name="Wiegand S."/>
            <person name="Jogler M."/>
            <person name="Boedeker C."/>
            <person name="Pinto D."/>
            <person name="Vollmers J."/>
            <person name="Rivas-Marin E."/>
            <person name="Kohn T."/>
            <person name="Peeters S.H."/>
            <person name="Heuer A."/>
            <person name="Rast P."/>
            <person name="Oberbeckmann S."/>
            <person name="Bunk B."/>
            <person name="Jeske O."/>
            <person name="Meyerdierks A."/>
            <person name="Storesund J.E."/>
            <person name="Kallscheuer N."/>
            <person name="Luecker S."/>
            <person name="Lage O.M."/>
            <person name="Pohl T."/>
            <person name="Merkel B.J."/>
            <person name="Hornburger P."/>
            <person name="Mueller R.-W."/>
            <person name="Bruemmer F."/>
            <person name="Labrenz M."/>
            <person name="Spormann A.M."/>
            <person name="Op Den Camp H."/>
            <person name="Overmann J."/>
            <person name="Amann R."/>
            <person name="Jetten M.S.M."/>
            <person name="Mascher T."/>
            <person name="Medema M.H."/>
            <person name="Devos D.P."/>
            <person name="Kaster A.-K."/>
            <person name="Ovreas L."/>
            <person name="Rohde M."/>
            <person name="Galperin M.Y."/>
            <person name="Jogler C."/>
        </authorList>
    </citation>
    <scope>NUCLEOTIDE SEQUENCE [LARGE SCALE GENOMIC DNA]</scope>
    <source>
        <strain evidence="5 6">V7</strain>
    </source>
</reference>
<sequence length="549" mass="59561">MPDGRYNLVTSYGGGRSVSRFNFHDHLLRRDHTLHGGILFGIDGHNIELQGRATKVLRSPKPAGECVTLTGMPRVPAREALTRISGAFSKLNIPKSPVEILVNLAPASLEKDGAWLDLPLAVLILQVAGLLPDLPEDQEDRFAMFGEVGIHGELRRVTGALSLAFETRPGQSLIVPSGNEKECALILAKPGHEGSGVYPADTLEEVLEFFRGRSKLRNALREPIRFEPVIDRAVDFGKIRGQQTAKRAAVIAAAGGHNLLLVGPPGEGKSLLASAIPGILPKLRESEMVELTRIYSAVGQLGDDGNAVTRRPIRNVHHSVSMPALIGGGSGVPRPGEITLAHRGVLFLDELPEFSRRSLESLRQPLESGVVQITRVHASLEFPSEFTLVAAMNPCPCGYAGSERCTCEPKEIDKYQQKISGPLLDRIDMQVAMRPLTTDERFAPTKSGESKRIRSHVQAARDLQAERFADTDISCNAAIPGGAVADYCEFDGEGFDEYKCVLGRSNVTTRTADRLARVARTIADLASHNRIAASDVTEAECLMLKFGRT</sequence>
<dbReference type="InterPro" id="IPR027417">
    <property type="entry name" value="P-loop_NTPase"/>
</dbReference>
<gene>
    <name evidence="5" type="primary">comM_2</name>
    <name evidence="5" type="ORF">V7x_32330</name>
</gene>
<dbReference type="InterPro" id="IPR004482">
    <property type="entry name" value="Mg_chelat-rel"/>
</dbReference>
<comment type="similarity">
    <text evidence="1">Belongs to the Mg-chelatase subunits D/I family. ComM subfamily.</text>
</comment>
<name>A0A5C6FXC4_9PLAN</name>
<evidence type="ECO:0000256" key="1">
    <source>
        <dbReference type="ARBA" id="ARBA00006354"/>
    </source>
</evidence>
<dbReference type="SMART" id="SM00382">
    <property type="entry name" value="AAA"/>
    <property type="match status" value="1"/>
</dbReference>
<dbReference type="SUPFAM" id="SSF54211">
    <property type="entry name" value="Ribosomal protein S5 domain 2-like"/>
    <property type="match status" value="1"/>
</dbReference>
<dbReference type="InterPro" id="IPR014721">
    <property type="entry name" value="Ribsml_uS5_D2-typ_fold_subgr"/>
</dbReference>
<dbReference type="InterPro" id="IPR003593">
    <property type="entry name" value="AAA+_ATPase"/>
</dbReference>
<dbReference type="PANTHER" id="PTHR32039:SF7">
    <property type="entry name" value="COMPETENCE PROTEIN COMM"/>
    <property type="match status" value="1"/>
</dbReference>
<dbReference type="GO" id="GO:0003677">
    <property type="term" value="F:DNA binding"/>
    <property type="evidence" value="ECO:0007669"/>
    <property type="project" value="InterPro"/>
</dbReference>
<dbReference type="InterPro" id="IPR025158">
    <property type="entry name" value="Mg_chelat-rel_C"/>
</dbReference>
<evidence type="ECO:0000313" key="6">
    <source>
        <dbReference type="Proteomes" id="UP000316476"/>
    </source>
</evidence>
<dbReference type="NCBIfam" id="TIGR00368">
    <property type="entry name" value="YifB family Mg chelatase-like AAA ATPase"/>
    <property type="match status" value="1"/>
</dbReference>
<dbReference type="InterPro" id="IPR001208">
    <property type="entry name" value="MCM_dom"/>
</dbReference>
<dbReference type="EMBL" id="SJPZ01000001">
    <property type="protein sequence ID" value="TWU67657.1"/>
    <property type="molecule type" value="Genomic_DNA"/>
</dbReference>
<dbReference type="InterPro" id="IPR020568">
    <property type="entry name" value="Ribosomal_Su5_D2-typ_SF"/>
</dbReference>
<dbReference type="Proteomes" id="UP000316476">
    <property type="component" value="Unassembled WGS sequence"/>
</dbReference>
<dbReference type="GO" id="GO:0005524">
    <property type="term" value="F:ATP binding"/>
    <property type="evidence" value="ECO:0007669"/>
    <property type="project" value="UniProtKB-KW"/>
</dbReference>
<dbReference type="Pfam" id="PF13335">
    <property type="entry name" value="Mg_chelatase_C"/>
    <property type="match status" value="1"/>
</dbReference>
<evidence type="ECO:0000256" key="3">
    <source>
        <dbReference type="ARBA" id="ARBA00022840"/>
    </source>
</evidence>
<dbReference type="SUPFAM" id="SSF52540">
    <property type="entry name" value="P-loop containing nucleoside triphosphate hydrolases"/>
    <property type="match status" value="1"/>
</dbReference>
<dbReference type="InterPro" id="IPR000523">
    <property type="entry name" value="Mg_chelatse_chII-like_cat_dom"/>
</dbReference>
<evidence type="ECO:0000259" key="4">
    <source>
        <dbReference type="SMART" id="SM00382"/>
    </source>
</evidence>
<proteinExistence type="inferred from homology"/>
<keyword evidence="2" id="KW-0547">Nucleotide-binding</keyword>
<organism evidence="5 6">
    <name type="scientific">Crateriforma conspicua</name>
    <dbReference type="NCBI Taxonomy" id="2527996"/>
    <lineage>
        <taxon>Bacteria</taxon>
        <taxon>Pseudomonadati</taxon>
        <taxon>Planctomycetota</taxon>
        <taxon>Planctomycetia</taxon>
        <taxon>Planctomycetales</taxon>
        <taxon>Planctomycetaceae</taxon>
        <taxon>Crateriforma</taxon>
    </lineage>
</organism>
<dbReference type="AlphaFoldDB" id="A0A5C6FXC4"/>
<feature type="domain" description="AAA+ ATPase" evidence="4">
    <location>
        <begin position="255"/>
        <end position="437"/>
    </location>
</feature>
<dbReference type="Pfam" id="PF13541">
    <property type="entry name" value="ChlI"/>
    <property type="match status" value="1"/>
</dbReference>
<dbReference type="OrthoDB" id="9813147at2"/>
<keyword evidence="3" id="KW-0067">ATP-binding</keyword>
<dbReference type="Pfam" id="PF01078">
    <property type="entry name" value="Mg_chelatase"/>
    <property type="match status" value="1"/>
</dbReference>
<dbReference type="Gene3D" id="3.30.230.10">
    <property type="match status" value="1"/>
</dbReference>
<dbReference type="InterPro" id="IPR045006">
    <property type="entry name" value="CHLI-like"/>
</dbReference>